<dbReference type="CDD" id="cd22343">
    <property type="entry name" value="PDDEXK_lambda_exonuclease-like"/>
    <property type="match status" value="1"/>
</dbReference>
<keyword evidence="4" id="KW-1185">Reference proteome</keyword>
<dbReference type="GO" id="GO:0006281">
    <property type="term" value="P:DNA repair"/>
    <property type="evidence" value="ECO:0007669"/>
    <property type="project" value="UniProtKB-ARBA"/>
</dbReference>
<dbReference type="InterPro" id="IPR011335">
    <property type="entry name" value="Restrct_endonuc-II-like"/>
</dbReference>
<dbReference type="SMART" id="SM00028">
    <property type="entry name" value="TPR"/>
    <property type="match status" value="8"/>
</dbReference>
<evidence type="ECO:0000259" key="2">
    <source>
        <dbReference type="Pfam" id="PF09588"/>
    </source>
</evidence>
<dbReference type="SUPFAM" id="SSF48452">
    <property type="entry name" value="TPR-like"/>
    <property type="match status" value="3"/>
</dbReference>
<dbReference type="InterPro" id="IPR011990">
    <property type="entry name" value="TPR-like_helical_dom_sf"/>
</dbReference>
<dbReference type="PANTHER" id="PTHR10098:SF108">
    <property type="entry name" value="TETRATRICOPEPTIDE REPEAT PROTEIN 28"/>
    <property type="match status" value="1"/>
</dbReference>
<dbReference type="Pfam" id="PF09588">
    <property type="entry name" value="YqaJ"/>
    <property type="match status" value="1"/>
</dbReference>
<dbReference type="SUPFAM" id="SSF52980">
    <property type="entry name" value="Restriction endonuclease-like"/>
    <property type="match status" value="1"/>
</dbReference>
<accession>A0A2B4R402</accession>
<dbReference type="OrthoDB" id="5979705at2759"/>
<dbReference type="AlphaFoldDB" id="A0A2B4R402"/>
<dbReference type="Proteomes" id="UP000225706">
    <property type="component" value="Unassembled WGS sequence"/>
</dbReference>
<dbReference type="PANTHER" id="PTHR10098">
    <property type="entry name" value="RAPSYN-RELATED"/>
    <property type="match status" value="1"/>
</dbReference>
<dbReference type="InterPro" id="IPR019080">
    <property type="entry name" value="YqaJ_viral_recombinase"/>
</dbReference>
<feature type="repeat" description="TPR" evidence="1">
    <location>
        <begin position="165"/>
        <end position="198"/>
    </location>
</feature>
<evidence type="ECO:0000313" key="4">
    <source>
        <dbReference type="Proteomes" id="UP000225706"/>
    </source>
</evidence>
<dbReference type="InterPro" id="IPR019734">
    <property type="entry name" value="TPR_rpt"/>
</dbReference>
<protein>
    <submittedName>
        <fullName evidence="3">Tetratricopeptide repeat protein 28</fullName>
    </submittedName>
</protein>
<gene>
    <name evidence="3" type="primary">TTC28</name>
    <name evidence="3" type="ORF">AWC38_SpisGene24711</name>
</gene>
<feature type="repeat" description="TPR" evidence="1">
    <location>
        <begin position="205"/>
        <end position="238"/>
    </location>
</feature>
<organism evidence="3 4">
    <name type="scientific">Stylophora pistillata</name>
    <name type="common">Smooth cauliflower coral</name>
    <dbReference type="NCBI Taxonomy" id="50429"/>
    <lineage>
        <taxon>Eukaryota</taxon>
        <taxon>Metazoa</taxon>
        <taxon>Cnidaria</taxon>
        <taxon>Anthozoa</taxon>
        <taxon>Hexacorallia</taxon>
        <taxon>Scleractinia</taxon>
        <taxon>Astrocoeniina</taxon>
        <taxon>Pocilloporidae</taxon>
        <taxon>Stylophora</taxon>
    </lineage>
</organism>
<sequence length="723" mass="81323">MSDASEILKSVHIGLDVAIFLLNTDRGSQAIKLCEECAILIQNLDSGIHLDTSDALFNAHYAITACIKCAERNAKKLLCKFHLAGRLTMQLGDKYKAQTRFVEAKQLFKSVLTIRQMICCMRIELVAHGRLGHVCLSLGEIQNAKKYYQKALAIAIEIGDREEESTTYRNLGVAFFSLGEYQTAKKYAEKALAIAIEIGDREGEKSAYRDLGCVFHSLGKYQKAKEYLEKALAIAIETGDREEEGGAYRNLGAVFSSLGEYQKAIVYQKKALAIAIEIGHREEEGVGYCGIGIDYARLRKSWQAKQCLDKAVGVSIAIGSRELEARATAALAGVCNDVNDFQKAKEHCEKALTISRECGYRDLEAATYITLGNTYHFLGKCGEAEDCLEKACIISSQIGNKMMEFESLLSIIQFKLTHSEVAKAKHYLIHCIEKYEQIRAFLKGNSEFKMSLLEVHGTSPYQLLSRLLCETEKLQDALYVEELGRARVLAELMADKYSVQSHISANPHSWVGIENIVKRESNSDFFEKVTPTVSKELAIEFLEAITFNEDQAEMINKKAVNQSQSQFWFDQRAGRITASSFYTVCHLRESTDRRNTVKHLMNYCPIAEDVMPQQLTWGHEKEKKALDLYIKKQKKNHNKLSIKNSGLIINTLWPFLGASPDGVRICECCQKKLIEVKSMYAKRNLPPQVAAEEKLMFVDDKYILKKKQMEPANPGSDGDNRDS</sequence>
<feature type="domain" description="YqaJ viral recombinase" evidence="2">
    <location>
        <begin position="568"/>
        <end position="689"/>
    </location>
</feature>
<dbReference type="Gene3D" id="3.90.320.10">
    <property type="match status" value="1"/>
</dbReference>
<dbReference type="InterPro" id="IPR011604">
    <property type="entry name" value="PDDEXK-like_dom_sf"/>
</dbReference>
<dbReference type="Pfam" id="PF13181">
    <property type="entry name" value="TPR_8"/>
    <property type="match status" value="1"/>
</dbReference>
<name>A0A2B4R402_STYPI</name>
<dbReference type="Pfam" id="PF13424">
    <property type="entry name" value="TPR_12"/>
    <property type="match status" value="3"/>
</dbReference>
<evidence type="ECO:0000313" key="3">
    <source>
        <dbReference type="EMBL" id="PFX11519.1"/>
    </source>
</evidence>
<comment type="caution">
    <text evidence="3">The sequence shown here is derived from an EMBL/GenBank/DDBJ whole genome shotgun (WGS) entry which is preliminary data.</text>
</comment>
<dbReference type="EMBL" id="LSMT01002320">
    <property type="protein sequence ID" value="PFX11519.1"/>
    <property type="molecule type" value="Genomic_DNA"/>
</dbReference>
<proteinExistence type="predicted"/>
<evidence type="ECO:0000256" key="1">
    <source>
        <dbReference type="PROSITE-ProRule" id="PRU00339"/>
    </source>
</evidence>
<feature type="repeat" description="TPR" evidence="1">
    <location>
        <begin position="245"/>
        <end position="278"/>
    </location>
</feature>
<dbReference type="STRING" id="50429.A0A2B4R402"/>
<dbReference type="PROSITE" id="PS50005">
    <property type="entry name" value="TPR"/>
    <property type="match status" value="3"/>
</dbReference>
<keyword evidence="1" id="KW-0802">TPR repeat</keyword>
<reference evidence="4" key="1">
    <citation type="journal article" date="2017" name="bioRxiv">
        <title>Comparative analysis of the genomes of Stylophora pistillata and Acropora digitifera provides evidence for extensive differences between species of corals.</title>
        <authorList>
            <person name="Voolstra C.R."/>
            <person name="Li Y."/>
            <person name="Liew Y.J."/>
            <person name="Baumgarten S."/>
            <person name="Zoccola D."/>
            <person name="Flot J.-F."/>
            <person name="Tambutte S."/>
            <person name="Allemand D."/>
            <person name="Aranda M."/>
        </authorList>
    </citation>
    <scope>NUCLEOTIDE SEQUENCE [LARGE SCALE GENOMIC DNA]</scope>
</reference>
<dbReference type="Gene3D" id="1.25.40.10">
    <property type="entry name" value="Tetratricopeptide repeat domain"/>
    <property type="match status" value="2"/>
</dbReference>